<evidence type="ECO:0000259" key="2">
    <source>
        <dbReference type="PROSITE" id="PS51898"/>
    </source>
</evidence>
<evidence type="ECO:0000313" key="4">
    <source>
        <dbReference type="Proteomes" id="UP000281431"/>
    </source>
</evidence>
<dbReference type="PROSITE" id="PS51898">
    <property type="entry name" value="TYR_RECOMBINASE"/>
    <property type="match status" value="1"/>
</dbReference>
<sequence>MDSESLSKANRDVLVQYDEVLTRRRGTNIKANRHYKNLYCVLDLANHGLDLNKLIVPRECQYENGLTKSEREAEEAIKEIDTHVRNRGFNDSVIDDRFIKLRTFINALGDTNRIPNMSEYAKTSHYNPRENVPDVHEILWYEDDVTPMIENRRQYNYRDSAWLAMLWASGGRPESEIYKLDMSNIEVRKNRIELRIPEDTKTGYRTREIYTGVPYVREWLKEHPTAEMDEHSKTPVWVKLKGDQSQRVSYSRLGDITRDAAKEAGVDKPCNPQWFRKSRASVAALRQGYSIDDMRQTFGWKQRTATPEYYVAKFGKQASRDLAEIEGATIEDDERTKAIAPVKCPECSQYTSRFRGPCLWCGTDIDPDQGRAADEAARAMAETANESWNALVRAVSEGEIDKKNLERGEMMAEVALNHPEAIGRLQDLFDMYE</sequence>
<dbReference type="Proteomes" id="UP000281431">
    <property type="component" value="Unassembled WGS sequence"/>
</dbReference>
<protein>
    <submittedName>
        <fullName evidence="3">Site-specific integrase</fullName>
    </submittedName>
</protein>
<dbReference type="InterPro" id="IPR013762">
    <property type="entry name" value="Integrase-like_cat_sf"/>
</dbReference>
<dbReference type="GO" id="GO:0015074">
    <property type="term" value="P:DNA integration"/>
    <property type="evidence" value="ECO:0007669"/>
    <property type="project" value="InterPro"/>
</dbReference>
<comment type="caution">
    <text evidence="3">The sequence shown here is derived from an EMBL/GenBank/DDBJ whole genome shotgun (WGS) entry which is preliminary data.</text>
</comment>
<dbReference type="EMBL" id="REFZ01000003">
    <property type="protein sequence ID" value="RQH01820.1"/>
    <property type="molecule type" value="Genomic_DNA"/>
</dbReference>
<dbReference type="GO" id="GO:0006310">
    <property type="term" value="P:DNA recombination"/>
    <property type="evidence" value="ECO:0007669"/>
    <property type="project" value="UniProtKB-KW"/>
</dbReference>
<keyword evidence="4" id="KW-1185">Reference proteome</keyword>
<gene>
    <name evidence="3" type="ORF">EA472_05750</name>
</gene>
<name>A0A3N6PKJ8_NATCH</name>
<dbReference type="GO" id="GO:0003677">
    <property type="term" value="F:DNA binding"/>
    <property type="evidence" value="ECO:0007669"/>
    <property type="project" value="InterPro"/>
</dbReference>
<dbReference type="AlphaFoldDB" id="A0A3N6PKJ8"/>
<keyword evidence="1" id="KW-0233">DNA recombination</keyword>
<dbReference type="Gene3D" id="1.10.443.10">
    <property type="entry name" value="Intergrase catalytic core"/>
    <property type="match status" value="1"/>
</dbReference>
<organism evidence="3 4">
    <name type="scientific">Natrarchaeobius chitinivorans</name>
    <dbReference type="NCBI Taxonomy" id="1679083"/>
    <lineage>
        <taxon>Archaea</taxon>
        <taxon>Methanobacteriati</taxon>
        <taxon>Methanobacteriota</taxon>
        <taxon>Stenosarchaea group</taxon>
        <taxon>Halobacteria</taxon>
        <taxon>Halobacteriales</taxon>
        <taxon>Natrialbaceae</taxon>
        <taxon>Natrarchaeobius</taxon>
    </lineage>
</organism>
<dbReference type="CDD" id="cd00397">
    <property type="entry name" value="DNA_BRE_C"/>
    <property type="match status" value="1"/>
</dbReference>
<proteinExistence type="predicted"/>
<reference evidence="3 4" key="1">
    <citation type="submission" date="2018-10" db="EMBL/GenBank/DDBJ databases">
        <title>Natrarchaeobius chitinivorans gen. nov., sp. nov., and Natrarchaeobius haloalkaliphilus sp. nov., alkaliphilic, chitin-utilizing haloarchaea from hypersaline alkaline lakes.</title>
        <authorList>
            <person name="Sorokin D.Y."/>
            <person name="Elcheninov A.G."/>
            <person name="Kostrikina N.A."/>
            <person name="Bale N.J."/>
            <person name="Sinninghe Damste J.S."/>
            <person name="Khijniak T.V."/>
            <person name="Kublanov I.V."/>
            <person name="Toshchakov S.V."/>
        </authorList>
    </citation>
    <scope>NUCLEOTIDE SEQUENCE [LARGE SCALE GENOMIC DNA]</scope>
    <source>
        <strain evidence="3 4">AArcht7</strain>
    </source>
</reference>
<dbReference type="InterPro" id="IPR002104">
    <property type="entry name" value="Integrase_catalytic"/>
</dbReference>
<evidence type="ECO:0000256" key="1">
    <source>
        <dbReference type="ARBA" id="ARBA00023172"/>
    </source>
</evidence>
<dbReference type="SUPFAM" id="SSF56349">
    <property type="entry name" value="DNA breaking-rejoining enzymes"/>
    <property type="match status" value="1"/>
</dbReference>
<evidence type="ECO:0000313" key="3">
    <source>
        <dbReference type="EMBL" id="RQH01820.1"/>
    </source>
</evidence>
<dbReference type="InterPro" id="IPR011010">
    <property type="entry name" value="DNA_brk_join_enz"/>
</dbReference>
<feature type="domain" description="Tyr recombinase" evidence="2">
    <location>
        <begin position="135"/>
        <end position="324"/>
    </location>
</feature>
<accession>A0A3N6PKJ8</accession>
<dbReference type="Pfam" id="PF00589">
    <property type="entry name" value="Phage_integrase"/>
    <property type="match status" value="1"/>
</dbReference>